<dbReference type="SUPFAM" id="SSF48726">
    <property type="entry name" value="Immunoglobulin"/>
    <property type="match status" value="1"/>
</dbReference>
<evidence type="ECO:0000313" key="3">
    <source>
        <dbReference type="Proteomes" id="UP000472262"/>
    </source>
</evidence>
<dbReference type="AlphaFoldDB" id="A0A672M7G9"/>
<dbReference type="GO" id="GO:0007155">
    <property type="term" value="P:cell adhesion"/>
    <property type="evidence" value="ECO:0007669"/>
    <property type="project" value="InterPro"/>
</dbReference>
<dbReference type="Ensembl" id="ENSSGRT00000033425.1">
    <property type="protein sequence ID" value="ENSSGRP00000031133.1"/>
    <property type="gene ID" value="ENSSGRG00000017494.1"/>
</dbReference>
<reference evidence="2" key="1">
    <citation type="submission" date="2025-08" db="UniProtKB">
        <authorList>
            <consortium name="Ensembl"/>
        </authorList>
    </citation>
    <scope>IDENTIFICATION</scope>
</reference>
<organism evidence="2 3">
    <name type="scientific">Sinocyclocheilus grahami</name>
    <name type="common">Dianchi golden-line fish</name>
    <name type="synonym">Barbus grahami</name>
    <dbReference type="NCBI Taxonomy" id="75366"/>
    <lineage>
        <taxon>Eukaryota</taxon>
        <taxon>Metazoa</taxon>
        <taxon>Chordata</taxon>
        <taxon>Craniata</taxon>
        <taxon>Vertebrata</taxon>
        <taxon>Euteleostomi</taxon>
        <taxon>Actinopterygii</taxon>
        <taxon>Neopterygii</taxon>
        <taxon>Teleostei</taxon>
        <taxon>Ostariophysi</taxon>
        <taxon>Cypriniformes</taxon>
        <taxon>Cyprinidae</taxon>
        <taxon>Cyprininae</taxon>
        <taxon>Sinocyclocheilus</taxon>
    </lineage>
</organism>
<dbReference type="Gene3D" id="2.60.40.10">
    <property type="entry name" value="Immunoglobulins"/>
    <property type="match status" value="1"/>
</dbReference>
<dbReference type="Proteomes" id="UP000472262">
    <property type="component" value="Unassembled WGS sequence"/>
</dbReference>
<evidence type="ECO:0000259" key="1">
    <source>
        <dbReference type="Pfam" id="PF07654"/>
    </source>
</evidence>
<reference evidence="2" key="2">
    <citation type="submission" date="2025-09" db="UniProtKB">
        <authorList>
            <consortium name="Ensembl"/>
        </authorList>
    </citation>
    <scope>IDENTIFICATION</scope>
</reference>
<dbReference type="InParanoid" id="A0A672M7G9"/>
<proteinExistence type="predicted"/>
<dbReference type="PANTHER" id="PTHR13771:SF9">
    <property type="entry name" value="INTERCELLULAR ADHESION MOLECULE 5"/>
    <property type="match status" value="1"/>
</dbReference>
<dbReference type="GO" id="GO:0005886">
    <property type="term" value="C:plasma membrane"/>
    <property type="evidence" value="ECO:0007669"/>
    <property type="project" value="TreeGrafter"/>
</dbReference>
<evidence type="ECO:0000313" key="2">
    <source>
        <dbReference type="Ensembl" id="ENSSGRP00000031133.1"/>
    </source>
</evidence>
<dbReference type="InterPro" id="IPR013783">
    <property type="entry name" value="Ig-like_fold"/>
</dbReference>
<dbReference type="InterPro" id="IPR047012">
    <property type="entry name" value="ICAM_VCAM"/>
</dbReference>
<dbReference type="PANTHER" id="PTHR13771">
    <property type="entry name" value="INTERCELLULAR ADHESION MOLECULE"/>
    <property type="match status" value="1"/>
</dbReference>
<name>A0A672M7G9_SINGR</name>
<dbReference type="GO" id="GO:0005178">
    <property type="term" value="F:integrin binding"/>
    <property type="evidence" value="ECO:0007669"/>
    <property type="project" value="InterPro"/>
</dbReference>
<dbReference type="InterPro" id="IPR036179">
    <property type="entry name" value="Ig-like_dom_sf"/>
</dbReference>
<feature type="domain" description="Immunoglobulin C1-set" evidence="1">
    <location>
        <begin position="22"/>
        <end position="87"/>
    </location>
</feature>
<dbReference type="InterPro" id="IPR003597">
    <property type="entry name" value="Ig_C1-set"/>
</dbReference>
<dbReference type="Pfam" id="PF07654">
    <property type="entry name" value="C1-set"/>
    <property type="match status" value="1"/>
</dbReference>
<keyword evidence="3" id="KW-1185">Reference proteome</keyword>
<accession>A0A672M7G9</accession>
<protein>
    <recommendedName>
        <fullName evidence="1">Immunoglobulin C1-set domain-containing protein</fullName>
    </recommendedName>
</protein>
<sequence length="141" mass="16384">VNSNINSTLKLKVTLFFSLIANQEQKLICTVHNIYPLERFHIEWLRGDKTLHKEELDVQNLDHVQNYSSVFNYTPSVDDLGKNISCKAILNLSGLEKTTTAECKSMYVRMYVIIKEIFQVQYNLLLKLVYCSCKVAFIFLQ</sequence>